<name>A0ACB7UUG4_DIOAL</name>
<dbReference type="EMBL" id="CM037024">
    <property type="protein sequence ID" value="KAH7664277.1"/>
    <property type="molecule type" value="Genomic_DNA"/>
</dbReference>
<accession>A0ACB7UUG4</accession>
<comment type="caution">
    <text evidence="1">The sequence shown here is derived from an EMBL/GenBank/DDBJ whole genome shotgun (WGS) entry which is preliminary data.</text>
</comment>
<reference evidence="2" key="1">
    <citation type="journal article" date="2022" name="Nat. Commun.">
        <title>Chromosome evolution and the genetic basis of agronomically important traits in greater yam.</title>
        <authorList>
            <person name="Bredeson J.V."/>
            <person name="Lyons J.B."/>
            <person name="Oniyinde I.O."/>
            <person name="Okereke N.R."/>
            <person name="Kolade O."/>
            <person name="Nnabue I."/>
            <person name="Nwadili C.O."/>
            <person name="Hribova E."/>
            <person name="Parker M."/>
            <person name="Nwogha J."/>
            <person name="Shu S."/>
            <person name="Carlson J."/>
            <person name="Kariba R."/>
            <person name="Muthemba S."/>
            <person name="Knop K."/>
            <person name="Barton G.J."/>
            <person name="Sherwood A.V."/>
            <person name="Lopez-Montes A."/>
            <person name="Asiedu R."/>
            <person name="Jamnadass R."/>
            <person name="Muchugi A."/>
            <person name="Goodstein D."/>
            <person name="Egesi C.N."/>
            <person name="Featherston J."/>
            <person name="Asfaw A."/>
            <person name="Simpson G.G."/>
            <person name="Dolezel J."/>
            <person name="Hendre P.S."/>
            <person name="Van Deynze A."/>
            <person name="Kumar P.L."/>
            <person name="Obidiegwu J.E."/>
            <person name="Bhattacharjee R."/>
            <person name="Rokhsar D.S."/>
        </authorList>
    </citation>
    <scope>NUCLEOTIDE SEQUENCE [LARGE SCALE GENOMIC DNA]</scope>
    <source>
        <strain evidence="2">cv. TDa95/00328</strain>
    </source>
</reference>
<gene>
    <name evidence="1" type="ORF">IHE45_14G110400</name>
</gene>
<protein>
    <submittedName>
        <fullName evidence="1">Transport and Golgi organization protein 2</fullName>
    </submittedName>
</protein>
<proteinExistence type="predicted"/>
<keyword evidence="2" id="KW-1185">Reference proteome</keyword>
<evidence type="ECO:0000313" key="2">
    <source>
        <dbReference type="Proteomes" id="UP000827976"/>
    </source>
</evidence>
<dbReference type="Proteomes" id="UP000827976">
    <property type="component" value="Chromosome 14"/>
</dbReference>
<organism evidence="1 2">
    <name type="scientific">Dioscorea alata</name>
    <name type="common">Purple yam</name>
    <dbReference type="NCBI Taxonomy" id="55571"/>
    <lineage>
        <taxon>Eukaryota</taxon>
        <taxon>Viridiplantae</taxon>
        <taxon>Streptophyta</taxon>
        <taxon>Embryophyta</taxon>
        <taxon>Tracheophyta</taxon>
        <taxon>Spermatophyta</taxon>
        <taxon>Magnoliopsida</taxon>
        <taxon>Liliopsida</taxon>
        <taxon>Dioscoreales</taxon>
        <taxon>Dioscoreaceae</taxon>
        <taxon>Dioscorea</taxon>
    </lineage>
</organism>
<evidence type="ECO:0000313" key="1">
    <source>
        <dbReference type="EMBL" id="KAH7664277.1"/>
    </source>
</evidence>
<sequence length="318" mass="35947">MCIAVWAWRSHDEYELVLLLNRDEYHERPTEAVSWWGDGEKRILGGRDRVAGGTWLCCSKNGRLAFLTNFREPDVCPNLKSRGDLPVRFLEALRLRVYVIQVDGASGERAITNDSTKSPLEFSEEIAKEADQYNGFNLIIADLCLKVMAYVSNGPKGKPTIVQLVTPGLHVLSNANLDTPWCKAQRLVQNFKKLLMKQEGDVPLKEMAEKLMQDTTRVDQDQLPNTGCGLEKESLLSSIFIDIDNDQVSTSTTKSFAFSHSSKTSANHCSQGRYGTRSTTAFCVRENTVTLFERYLESGLWKEHTFQYQIESMCQKEG</sequence>